<dbReference type="GO" id="GO:0000976">
    <property type="term" value="F:transcription cis-regulatory region binding"/>
    <property type="evidence" value="ECO:0007669"/>
    <property type="project" value="TreeGrafter"/>
</dbReference>
<feature type="domain" description="HTH lacI-type" evidence="4">
    <location>
        <begin position="2"/>
        <end position="56"/>
    </location>
</feature>
<dbReference type="GO" id="GO:0003700">
    <property type="term" value="F:DNA-binding transcription factor activity"/>
    <property type="evidence" value="ECO:0007669"/>
    <property type="project" value="TreeGrafter"/>
</dbReference>
<evidence type="ECO:0000313" key="5">
    <source>
        <dbReference type="EMBL" id="TLS49593.1"/>
    </source>
</evidence>
<dbReference type="PROSITE" id="PS00356">
    <property type="entry name" value="HTH_LACI_1"/>
    <property type="match status" value="1"/>
</dbReference>
<dbReference type="CDD" id="cd06267">
    <property type="entry name" value="PBP1_LacI_sugar_binding-like"/>
    <property type="match status" value="1"/>
</dbReference>
<evidence type="ECO:0000256" key="2">
    <source>
        <dbReference type="ARBA" id="ARBA00023125"/>
    </source>
</evidence>
<sequence>MATIYDVAKEAGVSIATVSKVINETGRISDKTRQHVRSVMKRLDYQPSLVASALTKKRTNTIGLLLPDLGNLFFAEVARSVEDRAHEKGYNVVICSTDNDADKEEKYLAWLRQKRVDGIILATGMQSDKSVKSLLDARLPVALIARESRRLSVDTVRVDDFRGGYLAASHLVELGHTRIAVIAENLSVSSSRERVEGYKKALEEAGLAVDEALIRISSFDIEGGKEAARQLLELTEPPTAVFACNDLLAIGILQVCRAMGLAVPARLSVVGFDNTLIASLAEPPLTTIAQPIPELGREVVDLITQEIHGEKQAKQRVVLDPRLIRRGSTASAPEQAPR</sequence>
<evidence type="ECO:0000313" key="6">
    <source>
        <dbReference type="Proteomes" id="UP000309676"/>
    </source>
</evidence>
<evidence type="ECO:0000259" key="4">
    <source>
        <dbReference type="PROSITE" id="PS50932"/>
    </source>
</evidence>
<protein>
    <submittedName>
        <fullName evidence="5">LacI family transcriptional regulator</fullName>
    </submittedName>
</protein>
<comment type="caution">
    <text evidence="5">The sequence shown here is derived from an EMBL/GenBank/DDBJ whole genome shotgun (WGS) entry which is preliminary data.</text>
</comment>
<keyword evidence="6" id="KW-1185">Reference proteome</keyword>
<evidence type="ECO:0000256" key="1">
    <source>
        <dbReference type="ARBA" id="ARBA00023015"/>
    </source>
</evidence>
<dbReference type="InterPro" id="IPR010982">
    <property type="entry name" value="Lambda_DNA-bd_dom_sf"/>
</dbReference>
<dbReference type="InterPro" id="IPR046335">
    <property type="entry name" value="LacI/GalR-like_sensor"/>
</dbReference>
<proteinExistence type="predicted"/>
<dbReference type="PRINTS" id="PR00036">
    <property type="entry name" value="HTHLACI"/>
</dbReference>
<dbReference type="InterPro" id="IPR000843">
    <property type="entry name" value="HTH_LacI"/>
</dbReference>
<dbReference type="AlphaFoldDB" id="A0A5R9GA53"/>
<reference evidence="5 6" key="1">
    <citation type="submission" date="2019-05" db="EMBL/GenBank/DDBJ databases">
        <authorList>
            <person name="Narsing Rao M.P."/>
            <person name="Li W.J."/>
        </authorList>
    </citation>
    <scope>NUCLEOTIDE SEQUENCE [LARGE SCALE GENOMIC DNA]</scope>
    <source>
        <strain evidence="5 6">SYSU_K30003</strain>
    </source>
</reference>
<gene>
    <name evidence="5" type="ORF">FE782_24720</name>
</gene>
<dbReference type="SUPFAM" id="SSF53822">
    <property type="entry name" value="Periplasmic binding protein-like I"/>
    <property type="match status" value="1"/>
</dbReference>
<dbReference type="SMART" id="SM00354">
    <property type="entry name" value="HTH_LACI"/>
    <property type="match status" value="1"/>
</dbReference>
<dbReference type="Pfam" id="PF13377">
    <property type="entry name" value="Peripla_BP_3"/>
    <property type="match status" value="1"/>
</dbReference>
<dbReference type="PROSITE" id="PS50932">
    <property type="entry name" value="HTH_LACI_2"/>
    <property type="match status" value="1"/>
</dbReference>
<accession>A0A5R9GA53</accession>
<dbReference type="Pfam" id="PF00356">
    <property type="entry name" value="LacI"/>
    <property type="match status" value="1"/>
</dbReference>
<keyword evidence="1" id="KW-0805">Transcription regulation</keyword>
<dbReference type="PANTHER" id="PTHR30146:SF147">
    <property type="entry name" value="HTH-TYPE TRANSCRIPTIONAL REGULATOR DEGA"/>
    <property type="match status" value="1"/>
</dbReference>
<dbReference type="Gene3D" id="1.10.260.40">
    <property type="entry name" value="lambda repressor-like DNA-binding domains"/>
    <property type="match status" value="1"/>
</dbReference>
<keyword evidence="3" id="KW-0804">Transcription</keyword>
<dbReference type="Gene3D" id="3.40.50.2300">
    <property type="match status" value="2"/>
</dbReference>
<dbReference type="PANTHER" id="PTHR30146">
    <property type="entry name" value="LACI-RELATED TRANSCRIPTIONAL REPRESSOR"/>
    <property type="match status" value="1"/>
</dbReference>
<name>A0A5R9GA53_9BACL</name>
<dbReference type="CDD" id="cd01392">
    <property type="entry name" value="HTH_LacI"/>
    <property type="match status" value="1"/>
</dbReference>
<dbReference type="InterPro" id="IPR028082">
    <property type="entry name" value="Peripla_BP_I"/>
</dbReference>
<evidence type="ECO:0000256" key="3">
    <source>
        <dbReference type="ARBA" id="ARBA00023163"/>
    </source>
</evidence>
<dbReference type="SUPFAM" id="SSF47413">
    <property type="entry name" value="lambda repressor-like DNA-binding domains"/>
    <property type="match status" value="1"/>
</dbReference>
<organism evidence="5 6">
    <name type="scientific">Paenibacillus antri</name>
    <dbReference type="NCBI Taxonomy" id="2582848"/>
    <lineage>
        <taxon>Bacteria</taxon>
        <taxon>Bacillati</taxon>
        <taxon>Bacillota</taxon>
        <taxon>Bacilli</taxon>
        <taxon>Bacillales</taxon>
        <taxon>Paenibacillaceae</taxon>
        <taxon>Paenibacillus</taxon>
    </lineage>
</organism>
<dbReference type="Proteomes" id="UP000309676">
    <property type="component" value="Unassembled WGS sequence"/>
</dbReference>
<dbReference type="OrthoDB" id="9796186at2"/>
<dbReference type="RefSeq" id="WP_138197036.1">
    <property type="nucleotide sequence ID" value="NZ_VCIW01000020.1"/>
</dbReference>
<dbReference type="EMBL" id="VCIW01000020">
    <property type="protein sequence ID" value="TLS49593.1"/>
    <property type="molecule type" value="Genomic_DNA"/>
</dbReference>
<keyword evidence="2" id="KW-0238">DNA-binding</keyword>